<reference evidence="1" key="1">
    <citation type="journal article" date="2015" name="Nature">
        <title>Complex archaea that bridge the gap between prokaryotes and eukaryotes.</title>
        <authorList>
            <person name="Spang A."/>
            <person name="Saw J.H."/>
            <person name="Jorgensen S.L."/>
            <person name="Zaremba-Niedzwiedzka K."/>
            <person name="Martijn J."/>
            <person name="Lind A.E."/>
            <person name="van Eijk R."/>
            <person name="Schleper C."/>
            <person name="Guy L."/>
            <person name="Ettema T.J."/>
        </authorList>
    </citation>
    <scope>NUCLEOTIDE SEQUENCE</scope>
</reference>
<dbReference type="AlphaFoldDB" id="A0A0F9H3K5"/>
<accession>A0A0F9H3K5</accession>
<organism evidence="1">
    <name type="scientific">marine sediment metagenome</name>
    <dbReference type="NCBI Taxonomy" id="412755"/>
    <lineage>
        <taxon>unclassified sequences</taxon>
        <taxon>metagenomes</taxon>
        <taxon>ecological metagenomes</taxon>
    </lineage>
</organism>
<name>A0A0F9H3K5_9ZZZZ</name>
<sequence length="75" mass="8086">MVRPSPQLAAAPNVLRSIGDIQVVEALSRITASRDRRFQMVLIKAIPGTSADILYMCLGNNANPTVYSWKAVATG</sequence>
<evidence type="ECO:0000313" key="1">
    <source>
        <dbReference type="EMBL" id="KKL97571.1"/>
    </source>
</evidence>
<comment type="caution">
    <text evidence="1">The sequence shown here is derived from an EMBL/GenBank/DDBJ whole genome shotgun (WGS) entry which is preliminary data.</text>
</comment>
<dbReference type="EMBL" id="LAZR01018135">
    <property type="protein sequence ID" value="KKL97571.1"/>
    <property type="molecule type" value="Genomic_DNA"/>
</dbReference>
<proteinExistence type="predicted"/>
<protein>
    <submittedName>
        <fullName evidence="1">Uncharacterized protein</fullName>
    </submittedName>
</protein>
<gene>
    <name evidence="1" type="ORF">LCGC14_1833190</name>
</gene>